<accession>A0ABW4RXI0</accession>
<dbReference type="Pfam" id="PF04326">
    <property type="entry name" value="SLFN_AlbA_2"/>
    <property type="match status" value="1"/>
</dbReference>
<evidence type="ECO:0000313" key="3">
    <source>
        <dbReference type="Proteomes" id="UP001597326"/>
    </source>
</evidence>
<reference evidence="3" key="1">
    <citation type="journal article" date="2019" name="Int. J. Syst. Evol. Microbiol.">
        <title>The Global Catalogue of Microorganisms (GCM) 10K type strain sequencing project: providing services to taxonomists for standard genome sequencing and annotation.</title>
        <authorList>
            <consortium name="The Broad Institute Genomics Platform"/>
            <consortium name="The Broad Institute Genome Sequencing Center for Infectious Disease"/>
            <person name="Wu L."/>
            <person name="Ma J."/>
        </authorList>
    </citation>
    <scope>NUCLEOTIDE SEQUENCE [LARGE SCALE GENOMIC DNA]</scope>
    <source>
        <strain evidence="3">CAIM 431</strain>
    </source>
</reference>
<proteinExistence type="predicted"/>
<protein>
    <submittedName>
        <fullName evidence="2">ATP-binding protein</fullName>
    </submittedName>
</protein>
<keyword evidence="2" id="KW-0547">Nucleotide-binding</keyword>
<sequence length="398" mass="43552">MVQQYLGPTRGVVNLSSWDEAVEAAGGGLLEESQWCELKEMATPPGGAKKDANLEMARDLASLSVDGGLLIYGVRDKTYEVVGCDITGLHDRIAQVAASRIHPPLSPNILNVLQHPEDETLHVLVVQVPPSPLAPHMVDGSYWGRSSNGKRRLDDAEVRRLLTQRDQGEEAFRTRLMEMESRDPLIDFIEAHPTGNGHVYLLAQPCAPVVRGDEDVDVSDLRRGIRGSSWAATIQDCVYRAHDPYGQAFMNRREPVDAHHERSLCWFSIKDSDSSIELVSGGGTATWELPNGESADYLLAGLISTLTVQVLQLVNQRSMAWGYTGLWRVGVRVTNTRGAVFNSMDTFTRLPAFAADDFVSTSVIQGVEGESLVQAKPFLKGLYRGLGISAKDVDAVAN</sequence>
<evidence type="ECO:0000259" key="1">
    <source>
        <dbReference type="Pfam" id="PF04326"/>
    </source>
</evidence>
<name>A0ABW4RXI0_9ACTN</name>
<dbReference type="Gene3D" id="3.30.950.30">
    <property type="entry name" value="Schlafen, AAA domain"/>
    <property type="match status" value="1"/>
</dbReference>
<organism evidence="2 3">
    <name type="scientific">Luteococcus peritonei</name>
    <dbReference type="NCBI Taxonomy" id="88874"/>
    <lineage>
        <taxon>Bacteria</taxon>
        <taxon>Bacillati</taxon>
        <taxon>Actinomycetota</taxon>
        <taxon>Actinomycetes</taxon>
        <taxon>Propionibacteriales</taxon>
        <taxon>Propionibacteriaceae</taxon>
        <taxon>Luteococcus</taxon>
    </lineage>
</organism>
<evidence type="ECO:0000313" key="2">
    <source>
        <dbReference type="EMBL" id="MFD1890318.1"/>
    </source>
</evidence>
<dbReference type="GO" id="GO:0005524">
    <property type="term" value="F:ATP binding"/>
    <property type="evidence" value="ECO:0007669"/>
    <property type="project" value="UniProtKB-KW"/>
</dbReference>
<keyword evidence="3" id="KW-1185">Reference proteome</keyword>
<dbReference type="InterPro" id="IPR007421">
    <property type="entry name" value="Schlafen_AlbA_2_dom"/>
</dbReference>
<dbReference type="InterPro" id="IPR038461">
    <property type="entry name" value="Schlafen_AlbA_2_dom_sf"/>
</dbReference>
<gene>
    <name evidence="2" type="ORF">ACFSCS_09005</name>
</gene>
<feature type="domain" description="Schlafen AlbA-2" evidence="1">
    <location>
        <begin position="32"/>
        <end position="153"/>
    </location>
</feature>
<dbReference type="Proteomes" id="UP001597326">
    <property type="component" value="Unassembled WGS sequence"/>
</dbReference>
<keyword evidence="2" id="KW-0067">ATP-binding</keyword>
<comment type="caution">
    <text evidence="2">The sequence shown here is derived from an EMBL/GenBank/DDBJ whole genome shotgun (WGS) entry which is preliminary data.</text>
</comment>
<dbReference type="RefSeq" id="WP_343873334.1">
    <property type="nucleotide sequence ID" value="NZ_BAAAIX010000015.1"/>
</dbReference>
<dbReference type="EMBL" id="JBHUFZ010000018">
    <property type="protein sequence ID" value="MFD1890318.1"/>
    <property type="molecule type" value="Genomic_DNA"/>
</dbReference>